<proteinExistence type="predicted"/>
<name>A0AA46W9C9_CAPOC</name>
<sequence length="78" mass="9581">MKLYDLCIINENVDIYKKGTYAIIIDMDEKDDYHLEIWDFDKLDGADLNYIDKKFLRKATKEEEEYLRKFNEYIEENE</sequence>
<dbReference type="EMBL" id="CP110230">
    <property type="protein sequence ID" value="UZD41894.1"/>
    <property type="molecule type" value="Genomic_DNA"/>
</dbReference>
<dbReference type="Proteomes" id="UP001163262">
    <property type="component" value="Chromosome"/>
</dbReference>
<dbReference type="AlphaFoldDB" id="A0AA46W9C9"/>
<dbReference type="RefSeq" id="WP_178977506.1">
    <property type="nucleotide sequence ID" value="NZ_CP110230.1"/>
</dbReference>
<reference evidence="1" key="1">
    <citation type="submission" date="2022-10" db="EMBL/GenBank/DDBJ databases">
        <title>Complete genome sequence of Capnocytophaga ochracea KCOM 2812 isolated from actinomycosis lesion.</title>
        <authorList>
            <person name="Kook J.-K."/>
            <person name="Park S.-N."/>
            <person name="Lim Y.K."/>
        </authorList>
    </citation>
    <scope>NUCLEOTIDE SEQUENCE</scope>
    <source>
        <strain evidence="1">KCOM 28121</strain>
    </source>
</reference>
<gene>
    <name evidence="1" type="ORF">OL231_04940</name>
</gene>
<accession>A0AA46W9C9</accession>
<protein>
    <submittedName>
        <fullName evidence="1">Uncharacterized protein</fullName>
    </submittedName>
</protein>
<organism evidence="1 2">
    <name type="scientific">Capnocytophaga ochracea</name>
    <dbReference type="NCBI Taxonomy" id="1018"/>
    <lineage>
        <taxon>Bacteria</taxon>
        <taxon>Pseudomonadati</taxon>
        <taxon>Bacteroidota</taxon>
        <taxon>Flavobacteriia</taxon>
        <taxon>Flavobacteriales</taxon>
        <taxon>Flavobacteriaceae</taxon>
        <taxon>Capnocytophaga</taxon>
    </lineage>
</organism>
<evidence type="ECO:0000313" key="1">
    <source>
        <dbReference type="EMBL" id="UZD41894.1"/>
    </source>
</evidence>
<evidence type="ECO:0000313" key="2">
    <source>
        <dbReference type="Proteomes" id="UP001163262"/>
    </source>
</evidence>